<gene>
    <name evidence="1" type="ORF">FC756_27175</name>
</gene>
<sequence length="153" mass="17788">MERLSMKTKKILKQSGWTPERKKDISSQVKYLEDKGYVVFDCVKEALAQFGELKCIYEYNGKSDDFVIEPNEGLGDLDRRHYKRYEIIIGEDLVVIGTAFRDNAVLYMSKAGEVYAVRDDYYIWKIGGEIYEALNNLCEGRELKVIHEERLGN</sequence>
<dbReference type="InterPro" id="IPR025850">
    <property type="entry name" value="SUKH-3"/>
</dbReference>
<evidence type="ECO:0008006" key="3">
    <source>
        <dbReference type="Google" id="ProtNLM"/>
    </source>
</evidence>
<dbReference type="AlphaFoldDB" id="A0A4U2XY55"/>
<evidence type="ECO:0000313" key="2">
    <source>
        <dbReference type="Proteomes" id="UP000308744"/>
    </source>
</evidence>
<dbReference type="RefSeq" id="WP_107897343.1">
    <property type="nucleotide sequence ID" value="NZ_PYWM01000037.1"/>
</dbReference>
<accession>A0A4U2XY55</accession>
<dbReference type="Proteomes" id="UP000308744">
    <property type="component" value="Unassembled WGS sequence"/>
</dbReference>
<comment type="caution">
    <text evidence="1">The sequence shown here is derived from an EMBL/GenBank/DDBJ whole genome shotgun (WGS) entry which is preliminary data.</text>
</comment>
<evidence type="ECO:0000313" key="1">
    <source>
        <dbReference type="EMBL" id="TKI52817.1"/>
    </source>
</evidence>
<dbReference type="Pfam" id="PF14433">
    <property type="entry name" value="SUKH-3"/>
    <property type="match status" value="1"/>
</dbReference>
<dbReference type="EMBL" id="SZPU01000172">
    <property type="protein sequence ID" value="TKI52817.1"/>
    <property type="molecule type" value="Genomic_DNA"/>
</dbReference>
<keyword evidence="2" id="KW-1185">Reference proteome</keyword>
<organism evidence="1 2">
    <name type="scientific">Lysinibacillus mangiferihumi</name>
    <dbReference type="NCBI Taxonomy" id="1130819"/>
    <lineage>
        <taxon>Bacteria</taxon>
        <taxon>Bacillati</taxon>
        <taxon>Bacillota</taxon>
        <taxon>Bacilli</taxon>
        <taxon>Bacillales</taxon>
        <taxon>Bacillaceae</taxon>
        <taxon>Lysinibacillus</taxon>
    </lineage>
</organism>
<name>A0A4U2XY55_9BACI</name>
<proteinExistence type="predicted"/>
<reference evidence="1 2" key="1">
    <citation type="submission" date="2019-04" db="EMBL/GenBank/DDBJ databases">
        <title>Lysinibacillus genome sequencing.</title>
        <authorList>
            <person name="Dunlap C."/>
        </authorList>
    </citation>
    <scope>NUCLEOTIDE SEQUENCE [LARGE SCALE GENOMIC DNA]</scope>
    <source>
        <strain evidence="1 2">CCTCC AB 2010389</strain>
    </source>
</reference>
<protein>
    <recommendedName>
        <fullName evidence="3">SUKH-3 domain-containing protein</fullName>
    </recommendedName>
</protein>